<evidence type="ECO:0000313" key="1">
    <source>
        <dbReference type="EMBL" id="SDY96875.1"/>
    </source>
</evidence>
<name>A0A1H3P7T3_9EURY</name>
<gene>
    <name evidence="1" type="ORF">SAMN05216564_12019</name>
</gene>
<sequence length="93" mass="10623">MKLKVPIDFQILTALSDGYRNNGANLAYILDRDRGYINTRLPVLADYELVERIGPSPNSGLYIITEKGQIAADHRDVYESEETDFETFIEKKL</sequence>
<dbReference type="Gene3D" id="1.10.10.10">
    <property type="entry name" value="Winged helix-like DNA-binding domain superfamily/Winged helix DNA-binding domain"/>
    <property type="match status" value="1"/>
</dbReference>
<evidence type="ECO:0008006" key="3">
    <source>
        <dbReference type="Google" id="ProtNLM"/>
    </source>
</evidence>
<proteinExistence type="predicted"/>
<dbReference type="Proteomes" id="UP000199079">
    <property type="component" value="Unassembled WGS sequence"/>
</dbReference>
<accession>A0A1H3P7T3</accession>
<organism evidence="1 2">
    <name type="scientific">Halopenitus persicus</name>
    <dbReference type="NCBI Taxonomy" id="1048396"/>
    <lineage>
        <taxon>Archaea</taxon>
        <taxon>Methanobacteriati</taxon>
        <taxon>Methanobacteriota</taxon>
        <taxon>Stenosarchaea group</taxon>
        <taxon>Halobacteria</taxon>
        <taxon>Halobacteriales</taxon>
        <taxon>Haloferacaceae</taxon>
        <taxon>Halopenitus</taxon>
    </lineage>
</organism>
<dbReference type="InterPro" id="IPR036390">
    <property type="entry name" value="WH_DNA-bd_sf"/>
</dbReference>
<keyword evidence="2" id="KW-1185">Reference proteome</keyword>
<dbReference type="SUPFAM" id="SSF46785">
    <property type="entry name" value="Winged helix' DNA-binding domain"/>
    <property type="match status" value="1"/>
</dbReference>
<protein>
    <recommendedName>
        <fullName evidence="3">Phage repressor protein</fullName>
    </recommendedName>
</protein>
<dbReference type="RefSeq" id="WP_092735430.1">
    <property type="nucleotide sequence ID" value="NZ_FNPC01000020.1"/>
</dbReference>
<dbReference type="InterPro" id="IPR036388">
    <property type="entry name" value="WH-like_DNA-bd_sf"/>
</dbReference>
<dbReference type="EMBL" id="FNPC01000020">
    <property type="protein sequence ID" value="SDY96875.1"/>
    <property type="molecule type" value="Genomic_DNA"/>
</dbReference>
<dbReference type="AlphaFoldDB" id="A0A1H3P7T3"/>
<dbReference type="OrthoDB" id="338176at2157"/>
<reference evidence="2" key="1">
    <citation type="submission" date="2016-10" db="EMBL/GenBank/DDBJ databases">
        <authorList>
            <person name="Varghese N."/>
            <person name="Submissions S."/>
        </authorList>
    </citation>
    <scope>NUCLEOTIDE SEQUENCE [LARGE SCALE GENOMIC DNA]</scope>
    <source>
        <strain evidence="2">DC30,IBRC 10041,KCTC 4046</strain>
    </source>
</reference>
<evidence type="ECO:0000313" key="2">
    <source>
        <dbReference type="Proteomes" id="UP000199079"/>
    </source>
</evidence>